<reference evidence="1" key="1">
    <citation type="journal article" date="2020" name="Stud. Mycol.">
        <title>101 Dothideomycetes genomes: a test case for predicting lifestyles and emergence of pathogens.</title>
        <authorList>
            <person name="Haridas S."/>
            <person name="Albert R."/>
            <person name="Binder M."/>
            <person name="Bloem J."/>
            <person name="Labutti K."/>
            <person name="Salamov A."/>
            <person name="Andreopoulos B."/>
            <person name="Baker S."/>
            <person name="Barry K."/>
            <person name="Bills G."/>
            <person name="Bluhm B."/>
            <person name="Cannon C."/>
            <person name="Castanera R."/>
            <person name="Culley D."/>
            <person name="Daum C."/>
            <person name="Ezra D."/>
            <person name="Gonzalez J."/>
            <person name="Henrissat B."/>
            <person name="Kuo A."/>
            <person name="Liang C."/>
            <person name="Lipzen A."/>
            <person name="Lutzoni F."/>
            <person name="Magnuson J."/>
            <person name="Mondo S."/>
            <person name="Nolan M."/>
            <person name="Ohm R."/>
            <person name="Pangilinan J."/>
            <person name="Park H.-J."/>
            <person name="Ramirez L."/>
            <person name="Alfaro M."/>
            <person name="Sun H."/>
            <person name="Tritt A."/>
            <person name="Yoshinaga Y."/>
            <person name="Zwiers L.-H."/>
            <person name="Turgeon B."/>
            <person name="Goodwin S."/>
            <person name="Spatafora J."/>
            <person name="Crous P."/>
            <person name="Grigoriev I."/>
        </authorList>
    </citation>
    <scope>NUCLEOTIDE SEQUENCE</scope>
    <source>
        <strain evidence="1">CBS 121167</strain>
    </source>
</reference>
<name>A0A6A6B089_9PEZI</name>
<accession>A0A6A6B089</accession>
<dbReference type="AlphaFoldDB" id="A0A6A6B089"/>
<proteinExistence type="predicted"/>
<dbReference type="RefSeq" id="XP_033392165.1">
    <property type="nucleotide sequence ID" value="XM_033541366.1"/>
</dbReference>
<dbReference type="EMBL" id="ML995520">
    <property type="protein sequence ID" value="KAF2136447.1"/>
    <property type="molecule type" value="Genomic_DNA"/>
</dbReference>
<evidence type="ECO:0000313" key="1">
    <source>
        <dbReference type="EMBL" id="KAF2136447.1"/>
    </source>
</evidence>
<protein>
    <submittedName>
        <fullName evidence="1">Uncharacterized protein</fullName>
    </submittedName>
</protein>
<keyword evidence="2" id="KW-1185">Reference proteome</keyword>
<dbReference type="Proteomes" id="UP000799438">
    <property type="component" value="Unassembled WGS sequence"/>
</dbReference>
<dbReference type="GeneID" id="54298862"/>
<gene>
    <name evidence="1" type="ORF">K452DRAFT_292363</name>
</gene>
<evidence type="ECO:0000313" key="2">
    <source>
        <dbReference type="Proteomes" id="UP000799438"/>
    </source>
</evidence>
<organism evidence="1 2">
    <name type="scientific">Aplosporella prunicola CBS 121167</name>
    <dbReference type="NCBI Taxonomy" id="1176127"/>
    <lineage>
        <taxon>Eukaryota</taxon>
        <taxon>Fungi</taxon>
        <taxon>Dikarya</taxon>
        <taxon>Ascomycota</taxon>
        <taxon>Pezizomycotina</taxon>
        <taxon>Dothideomycetes</taxon>
        <taxon>Dothideomycetes incertae sedis</taxon>
        <taxon>Botryosphaeriales</taxon>
        <taxon>Aplosporellaceae</taxon>
        <taxon>Aplosporella</taxon>
    </lineage>
</organism>
<sequence length="76" mass="8302">MHRARVQLTHPMSRNALQGTIFSATPPAGEGWSSCINLFDCRPRFAFPSITLTLTGRARAFTFTFGCSVCVSLVPP</sequence>